<feature type="region of interest" description="Disordered" evidence="6">
    <location>
        <begin position="1083"/>
        <end position="1133"/>
    </location>
</feature>
<dbReference type="EMBL" id="BQNB010014366">
    <property type="protein sequence ID" value="GJT27312.1"/>
    <property type="molecule type" value="Genomic_DNA"/>
</dbReference>
<dbReference type="InterPro" id="IPR012337">
    <property type="entry name" value="RNaseH-like_sf"/>
</dbReference>
<feature type="coiled-coil region" evidence="5">
    <location>
        <begin position="400"/>
        <end position="467"/>
    </location>
</feature>
<dbReference type="PANTHER" id="PTHR42648:SF32">
    <property type="entry name" value="RIBONUCLEASE H-LIKE DOMAIN, GAG-PRE-INTEGRASE DOMAIN PROTEIN-RELATED"/>
    <property type="match status" value="1"/>
</dbReference>
<reference evidence="8" key="1">
    <citation type="journal article" date="2022" name="Int. J. Mol. Sci.">
        <title>Draft Genome of Tanacetum Coccineum: Genomic Comparison of Closely Related Tanacetum-Family Plants.</title>
        <authorList>
            <person name="Yamashiro T."/>
            <person name="Shiraishi A."/>
            <person name="Nakayama K."/>
            <person name="Satake H."/>
        </authorList>
    </citation>
    <scope>NUCLEOTIDE SEQUENCE</scope>
</reference>
<keyword evidence="1" id="KW-0645">Protease</keyword>
<keyword evidence="2" id="KW-0479">Metal-binding</keyword>
<dbReference type="InterPro" id="IPR013103">
    <property type="entry name" value="RVT_2"/>
</dbReference>
<evidence type="ECO:0000256" key="4">
    <source>
        <dbReference type="ARBA" id="ARBA00022801"/>
    </source>
</evidence>
<dbReference type="Pfam" id="PF14223">
    <property type="entry name" value="Retrotran_gag_2"/>
    <property type="match status" value="1"/>
</dbReference>
<feature type="region of interest" description="Disordered" evidence="6">
    <location>
        <begin position="53"/>
        <end position="74"/>
    </location>
</feature>
<dbReference type="InterPro" id="IPR001584">
    <property type="entry name" value="Integrase_cat-core"/>
</dbReference>
<dbReference type="InterPro" id="IPR036397">
    <property type="entry name" value="RNaseH_sf"/>
</dbReference>
<evidence type="ECO:0000256" key="3">
    <source>
        <dbReference type="ARBA" id="ARBA00022750"/>
    </source>
</evidence>
<dbReference type="SUPFAM" id="SSF53098">
    <property type="entry name" value="Ribonuclease H-like"/>
    <property type="match status" value="1"/>
</dbReference>
<gene>
    <name evidence="8" type="ORF">Tco_0907587</name>
</gene>
<dbReference type="Gene3D" id="3.30.420.10">
    <property type="entry name" value="Ribonuclease H-like superfamily/Ribonuclease H"/>
    <property type="match status" value="1"/>
</dbReference>
<evidence type="ECO:0000256" key="5">
    <source>
        <dbReference type="SAM" id="Coils"/>
    </source>
</evidence>
<feature type="compositionally biased region" description="Polar residues" evidence="6">
    <location>
        <begin position="1111"/>
        <end position="1133"/>
    </location>
</feature>
<keyword evidence="9" id="KW-1185">Reference proteome</keyword>
<evidence type="ECO:0000256" key="2">
    <source>
        <dbReference type="ARBA" id="ARBA00022723"/>
    </source>
</evidence>
<evidence type="ECO:0000313" key="9">
    <source>
        <dbReference type="Proteomes" id="UP001151760"/>
    </source>
</evidence>
<keyword evidence="4" id="KW-0378">Hydrolase</keyword>
<name>A0ABQ5CLN4_9ASTR</name>
<dbReference type="InterPro" id="IPR054722">
    <property type="entry name" value="PolX-like_BBD"/>
</dbReference>
<proteinExistence type="predicted"/>
<dbReference type="InterPro" id="IPR039537">
    <property type="entry name" value="Retrotran_Ty1/copia-like"/>
</dbReference>
<feature type="compositionally biased region" description="Basic and acidic residues" evidence="6">
    <location>
        <begin position="1095"/>
        <end position="1108"/>
    </location>
</feature>
<dbReference type="Pfam" id="PF22936">
    <property type="entry name" value="Pol_BBD"/>
    <property type="match status" value="1"/>
</dbReference>
<keyword evidence="5" id="KW-0175">Coiled coil</keyword>
<keyword evidence="3" id="KW-0064">Aspartyl protease</keyword>
<dbReference type="InterPro" id="IPR043502">
    <property type="entry name" value="DNA/RNA_pol_sf"/>
</dbReference>
<evidence type="ECO:0000256" key="1">
    <source>
        <dbReference type="ARBA" id="ARBA00022670"/>
    </source>
</evidence>
<comment type="caution">
    <text evidence="8">The sequence shown here is derived from an EMBL/GenBank/DDBJ whole genome shotgun (WGS) entry which is preliminary data.</text>
</comment>
<accession>A0ABQ5CLN4</accession>
<sequence length="1509" mass="170010">MADQDTPPPTITAMKIPIIKKGEYDIWSMRMRQYICHTDHNLWDIIVNGDLEDEATPSGEQSSPPVPKTAKQLAARRNQERIKSILLLAIPDEYLLKFHNVPDAKSLWAAIKSRFGGNEESKKMQKNVLKHQFENFVTASNETLDKAYDRFQKLISQLEIHGAYVSKEDINQKFLRSLPPSWSQIALIMRNKPDIDEVDIDDLYNNLRVYEDELKRSSGSNSASQNLAFLSFENTNSTNEVSTASGDFGVSTAGGINQVPSTPSAHDIAYSFLAQPTTSPQLENEDFQQMDGDDLEELDLRWQVAMLTVRVKKFIQRTGRNMDFKEKRLVSLDKSKIECYNCHRKGHFARESQDGLGGYDWSNDFEVEPVNYALMEISSSNSSSSSDGEVQKCSKCLESFKCLQKNYDTEREKHNKAKLEIRGYEIALESLEARILGHEKNELAWELEKFLRKRDELKLKIRKWEGSSRNLTKILNSQMSTHDKNRLGFGIQMDDLSNKSETDSENSLTVFEVRSSDEESTLANNRFTKASEYHAVLPSNYRKPTNPRADISFAGLDEYAFRNKIIESKTTETNKTVGGVIGHSKIAQSNSVIRPYHPRLDIVRPKASNSPIKRSYFTQPVYRPKDLKPDVKTFGVNNMTTVGTRAVVSKGKVENVLKKAKWGNPEILLQDHAVVDSGCSSHMTGNKAYLSDYEDFNGGFVAFGSDPKGGKITGKGKIKTANLDFDDVYFVDELKFNLFSVSQMCDKKNSVLFTESECLILSPSFKLLDESQVVLRAPRKDGVYSLDLKNIVPSGGITCLYANATADESKLWHRRLGHVNFKNINKLVKGHLVRGLPSKVFVNDHTCVACKKGKQHKASCKAKLDRIIRKPLELLHMDLFGPVSIESINKKRYCLVVTDDFSRFSWVFFLATKDETSEILCNLIIGLEKQLNHNVKIIRCDNGTEFKNYVMNEFCAKKGIKREFSVARTPQQNGVAERKNRTLIEAARTMLADSLLPIPFLSHFGQRTVWDALEHFEHLRYPLGEICGKSDEGYLLGYSTTSTQEHYVAGSSEKDKEPTHKYKLLPLHPHMTRISVEDVVQAAQDVQDSEDVAEQEDHTQAFEEEKKRAAQATSINKLNTGRPSVSTSNSPLVSTANTPYASAASTPTGANNGGSSFIYLGGQIPIDASTLPNADLPIDPNMPDLEDDSNVFPNDGIFSGAYDDEDVGAEADFNNMDNTIDVSPIPTLRVHKDHPKEEPKMISQALEDESWVEAMQEELLIVQITKVWILLICHLDKGTIGTKWGLQDRAIREKVYVHQPPGFVDPAHPNKVYKVIKALYGLHQAPRAWYETLSSFLVKNHFRRGTIDKTLFIKKNKSDIMLVKVYVDDIIFGSTTQSMCTEFEDCMHKRFQMSSMGELTFFLGLQVKQQLDGILISQDKYVADILKKFDFCSIKSATTPIASNKPLVKDEDGVDVDVHVYRSMIGSLMYLTTSRPDIMFVVCACARDSPFELEAFSDSDCGGASLDRK</sequence>
<dbReference type="PROSITE" id="PS50994">
    <property type="entry name" value="INTEGRASE"/>
    <property type="match status" value="1"/>
</dbReference>
<organism evidence="8 9">
    <name type="scientific">Tanacetum coccineum</name>
    <dbReference type="NCBI Taxonomy" id="301880"/>
    <lineage>
        <taxon>Eukaryota</taxon>
        <taxon>Viridiplantae</taxon>
        <taxon>Streptophyta</taxon>
        <taxon>Embryophyta</taxon>
        <taxon>Tracheophyta</taxon>
        <taxon>Spermatophyta</taxon>
        <taxon>Magnoliopsida</taxon>
        <taxon>eudicotyledons</taxon>
        <taxon>Gunneridae</taxon>
        <taxon>Pentapetalae</taxon>
        <taxon>asterids</taxon>
        <taxon>campanulids</taxon>
        <taxon>Asterales</taxon>
        <taxon>Asteraceae</taxon>
        <taxon>Asteroideae</taxon>
        <taxon>Anthemideae</taxon>
        <taxon>Anthemidinae</taxon>
        <taxon>Tanacetum</taxon>
    </lineage>
</organism>
<reference evidence="8" key="2">
    <citation type="submission" date="2022-01" db="EMBL/GenBank/DDBJ databases">
        <authorList>
            <person name="Yamashiro T."/>
            <person name="Shiraishi A."/>
            <person name="Satake H."/>
            <person name="Nakayama K."/>
        </authorList>
    </citation>
    <scope>NUCLEOTIDE SEQUENCE</scope>
</reference>
<dbReference type="Proteomes" id="UP001151760">
    <property type="component" value="Unassembled WGS sequence"/>
</dbReference>
<dbReference type="Pfam" id="PF00665">
    <property type="entry name" value="rve"/>
    <property type="match status" value="1"/>
</dbReference>
<dbReference type="Pfam" id="PF07727">
    <property type="entry name" value="RVT_2"/>
    <property type="match status" value="1"/>
</dbReference>
<evidence type="ECO:0000259" key="7">
    <source>
        <dbReference type="PROSITE" id="PS50994"/>
    </source>
</evidence>
<dbReference type="PANTHER" id="PTHR42648">
    <property type="entry name" value="TRANSPOSASE, PUTATIVE-RELATED"/>
    <property type="match status" value="1"/>
</dbReference>
<dbReference type="SUPFAM" id="SSF56672">
    <property type="entry name" value="DNA/RNA polymerases"/>
    <property type="match status" value="1"/>
</dbReference>
<protein>
    <submittedName>
        <fullName evidence="8">Ribonuclease H-like domain-containing protein</fullName>
    </submittedName>
</protein>
<dbReference type="Pfam" id="PF13976">
    <property type="entry name" value="gag_pre-integrs"/>
    <property type="match status" value="1"/>
</dbReference>
<dbReference type="InterPro" id="IPR025724">
    <property type="entry name" value="GAG-pre-integrase_dom"/>
</dbReference>
<feature type="domain" description="Integrase catalytic" evidence="7">
    <location>
        <begin position="867"/>
        <end position="985"/>
    </location>
</feature>
<evidence type="ECO:0000313" key="8">
    <source>
        <dbReference type="EMBL" id="GJT27312.1"/>
    </source>
</evidence>
<evidence type="ECO:0000256" key="6">
    <source>
        <dbReference type="SAM" id="MobiDB-lite"/>
    </source>
</evidence>